<evidence type="ECO:0000256" key="7">
    <source>
        <dbReference type="ARBA" id="ARBA00022777"/>
    </source>
</evidence>
<organism evidence="13 14">
    <name type="scientific">Piscinibacterium candidicorallinum</name>
    <dbReference type="NCBI Taxonomy" id="1793872"/>
    <lineage>
        <taxon>Bacteria</taxon>
        <taxon>Pseudomonadati</taxon>
        <taxon>Pseudomonadota</taxon>
        <taxon>Betaproteobacteria</taxon>
        <taxon>Burkholderiales</taxon>
        <taxon>Piscinibacterium</taxon>
    </lineage>
</organism>
<dbReference type="PANTHER" id="PTHR10344:SF4">
    <property type="entry name" value="UMP-CMP KINASE 2, MITOCHONDRIAL"/>
    <property type="match status" value="1"/>
</dbReference>
<comment type="catalytic activity">
    <reaction evidence="10 11">
        <text>dTMP + ATP = dTDP + ADP</text>
        <dbReference type="Rhea" id="RHEA:13517"/>
        <dbReference type="ChEBI" id="CHEBI:30616"/>
        <dbReference type="ChEBI" id="CHEBI:58369"/>
        <dbReference type="ChEBI" id="CHEBI:63528"/>
        <dbReference type="ChEBI" id="CHEBI:456216"/>
        <dbReference type="EC" id="2.7.4.9"/>
    </reaction>
</comment>
<protein>
    <recommendedName>
        <fullName evidence="3 11">Thymidylate kinase</fullName>
        <ecNumber evidence="2 11">2.7.4.9</ecNumber>
    </recommendedName>
    <alternativeName>
        <fullName evidence="9 11">dTMP kinase</fullName>
    </alternativeName>
</protein>
<dbReference type="NCBIfam" id="TIGR00041">
    <property type="entry name" value="DTMP_kinase"/>
    <property type="match status" value="1"/>
</dbReference>
<dbReference type="InterPro" id="IPR027417">
    <property type="entry name" value="P-loop_NTPase"/>
</dbReference>
<evidence type="ECO:0000259" key="12">
    <source>
        <dbReference type="Pfam" id="PF02223"/>
    </source>
</evidence>
<evidence type="ECO:0000256" key="9">
    <source>
        <dbReference type="ARBA" id="ARBA00029962"/>
    </source>
</evidence>
<comment type="caution">
    <text evidence="13">The sequence shown here is derived from an EMBL/GenBank/DDBJ whole genome shotgun (WGS) entry which is preliminary data.</text>
</comment>
<dbReference type="PROSITE" id="PS01331">
    <property type="entry name" value="THYMIDYLATE_KINASE"/>
    <property type="match status" value="1"/>
</dbReference>
<keyword evidence="6 11" id="KW-0547">Nucleotide-binding</keyword>
<evidence type="ECO:0000256" key="10">
    <source>
        <dbReference type="ARBA" id="ARBA00048743"/>
    </source>
</evidence>
<evidence type="ECO:0000256" key="5">
    <source>
        <dbReference type="ARBA" id="ARBA00022727"/>
    </source>
</evidence>
<evidence type="ECO:0000256" key="1">
    <source>
        <dbReference type="ARBA" id="ARBA00009776"/>
    </source>
</evidence>
<evidence type="ECO:0000256" key="4">
    <source>
        <dbReference type="ARBA" id="ARBA00022679"/>
    </source>
</evidence>
<dbReference type="SUPFAM" id="SSF52540">
    <property type="entry name" value="P-loop containing nucleoside triphosphate hydrolases"/>
    <property type="match status" value="1"/>
</dbReference>
<evidence type="ECO:0000256" key="11">
    <source>
        <dbReference type="HAMAP-Rule" id="MF_00165"/>
    </source>
</evidence>
<dbReference type="InterPro" id="IPR018095">
    <property type="entry name" value="Thymidylate_kin_CS"/>
</dbReference>
<feature type="domain" description="Thymidylate kinase-like" evidence="12">
    <location>
        <begin position="8"/>
        <end position="197"/>
    </location>
</feature>
<dbReference type="InterPro" id="IPR039430">
    <property type="entry name" value="Thymidylate_kin-like_dom"/>
</dbReference>
<dbReference type="CDD" id="cd01672">
    <property type="entry name" value="TMPK"/>
    <property type="match status" value="1"/>
</dbReference>
<feature type="binding site" evidence="11">
    <location>
        <begin position="10"/>
        <end position="17"/>
    </location>
    <ligand>
        <name>ATP</name>
        <dbReference type="ChEBI" id="CHEBI:30616"/>
    </ligand>
</feature>
<dbReference type="Pfam" id="PF02223">
    <property type="entry name" value="Thymidylate_kin"/>
    <property type="match status" value="1"/>
</dbReference>
<dbReference type="HAMAP" id="MF_00165">
    <property type="entry name" value="Thymidylate_kinase"/>
    <property type="match status" value="1"/>
</dbReference>
<keyword evidence="7 11" id="KW-0418">Kinase</keyword>
<evidence type="ECO:0000256" key="8">
    <source>
        <dbReference type="ARBA" id="ARBA00022840"/>
    </source>
</evidence>
<comment type="similarity">
    <text evidence="1 11">Belongs to the thymidylate kinase family.</text>
</comment>
<keyword evidence="8 11" id="KW-0067">ATP-binding</keyword>
<comment type="function">
    <text evidence="11">Phosphorylation of dTMP to form dTDP in both de novo and salvage pathways of dTTP synthesis.</text>
</comment>
<dbReference type="Gene3D" id="3.40.50.300">
    <property type="entry name" value="P-loop containing nucleotide triphosphate hydrolases"/>
    <property type="match status" value="1"/>
</dbReference>
<evidence type="ECO:0000256" key="3">
    <source>
        <dbReference type="ARBA" id="ARBA00017144"/>
    </source>
</evidence>
<dbReference type="EC" id="2.7.4.9" evidence="2 11"/>
<keyword evidence="5 11" id="KW-0545">Nucleotide biosynthesis</keyword>
<keyword evidence="4 11" id="KW-0808">Transferase</keyword>
<dbReference type="InterPro" id="IPR018094">
    <property type="entry name" value="Thymidylate_kinase"/>
</dbReference>
<evidence type="ECO:0000256" key="6">
    <source>
        <dbReference type="ARBA" id="ARBA00022741"/>
    </source>
</evidence>
<evidence type="ECO:0000313" key="14">
    <source>
        <dbReference type="Proteomes" id="UP001595556"/>
    </source>
</evidence>
<dbReference type="GO" id="GO:0004798">
    <property type="term" value="F:dTMP kinase activity"/>
    <property type="evidence" value="ECO:0007669"/>
    <property type="project" value="UniProtKB-EC"/>
</dbReference>
<evidence type="ECO:0000313" key="13">
    <source>
        <dbReference type="EMBL" id="MFC3146960.1"/>
    </source>
</evidence>
<dbReference type="Proteomes" id="UP001595556">
    <property type="component" value="Unassembled WGS sequence"/>
</dbReference>
<dbReference type="EMBL" id="JBHRTI010000003">
    <property type="protein sequence ID" value="MFC3146960.1"/>
    <property type="molecule type" value="Genomic_DNA"/>
</dbReference>
<evidence type="ECO:0000256" key="2">
    <source>
        <dbReference type="ARBA" id="ARBA00012980"/>
    </source>
</evidence>
<dbReference type="PANTHER" id="PTHR10344">
    <property type="entry name" value="THYMIDYLATE KINASE"/>
    <property type="match status" value="1"/>
</dbReference>
<proteinExistence type="inferred from homology"/>
<accession>A0ABV7H400</accession>
<name>A0ABV7H400_9BURK</name>
<gene>
    <name evidence="11 13" type="primary">tmk</name>
    <name evidence="13" type="ORF">ACFOEN_04800</name>
</gene>
<sequence length="210" mass="22842">MTLRFISFEGIDGAGKSTQIAAARVWLECRGFEVVATREPGGTPLGERLRELILQQSMAPDTEALLINAARAEHLATVIRPALERGAWVLCDRFADSTLAYQGYAKGGDLAQLRRLQRDVVGSTLPRRTYLFDLSVSDAAARRAAGREQAESDKFERAGASFQERVRLGFQALAAAEPGRFMVLDAGLPPATIQAQIETDLALFHAQVAV</sequence>
<dbReference type="RefSeq" id="WP_377301597.1">
    <property type="nucleotide sequence ID" value="NZ_CP180191.1"/>
</dbReference>
<keyword evidence="14" id="KW-1185">Reference proteome</keyword>
<reference evidence="14" key="1">
    <citation type="journal article" date="2019" name="Int. J. Syst. Evol. Microbiol.">
        <title>The Global Catalogue of Microorganisms (GCM) 10K type strain sequencing project: providing services to taxonomists for standard genome sequencing and annotation.</title>
        <authorList>
            <consortium name="The Broad Institute Genomics Platform"/>
            <consortium name="The Broad Institute Genome Sequencing Center for Infectious Disease"/>
            <person name="Wu L."/>
            <person name="Ma J."/>
        </authorList>
    </citation>
    <scope>NUCLEOTIDE SEQUENCE [LARGE SCALE GENOMIC DNA]</scope>
    <source>
        <strain evidence="14">KCTC 52168</strain>
    </source>
</reference>